<feature type="domain" description="CoA carboxyltransferase C-terminal" evidence="2">
    <location>
        <begin position="271"/>
        <end position="530"/>
    </location>
</feature>
<dbReference type="InterPro" id="IPR034733">
    <property type="entry name" value="AcCoA_carboxyl_beta"/>
</dbReference>
<dbReference type="InterPro" id="IPR011763">
    <property type="entry name" value="COA_CT_C"/>
</dbReference>
<accession>A0A7K0C707</accession>
<dbReference type="EC" id="6.4.1.3" evidence="3"/>
<name>A0A7K0C707_9ACTN</name>
<dbReference type="GO" id="GO:0004658">
    <property type="term" value="F:propionyl-CoA carboxylase activity"/>
    <property type="evidence" value="ECO:0007669"/>
    <property type="project" value="UniProtKB-EC"/>
</dbReference>
<dbReference type="InterPro" id="IPR011762">
    <property type="entry name" value="COA_CT_N"/>
</dbReference>
<comment type="caution">
    <text evidence="3">The sequence shown here is derived from an EMBL/GenBank/DDBJ whole genome shotgun (WGS) entry which is preliminary data.</text>
</comment>
<gene>
    <name evidence="3" type="primary">accD5_2</name>
    <name evidence="3" type="ORF">ACRB68_73120</name>
</gene>
<dbReference type="Pfam" id="PF01039">
    <property type="entry name" value="Carboxyl_trans"/>
    <property type="match status" value="1"/>
</dbReference>
<dbReference type="EMBL" id="WEGH01000005">
    <property type="protein sequence ID" value="MQY09198.1"/>
    <property type="molecule type" value="Genomic_DNA"/>
</dbReference>
<keyword evidence="3" id="KW-0436">Ligase</keyword>
<evidence type="ECO:0000259" key="1">
    <source>
        <dbReference type="PROSITE" id="PS50980"/>
    </source>
</evidence>
<reference evidence="3 4" key="1">
    <citation type="submission" date="2019-10" db="EMBL/GenBank/DDBJ databases">
        <title>Actinomadura rubteroloni sp. nov. and Actinomadura macrotermitis sp. nov., isolated from the gut of fungus growing-termite Macrotermes natalensis.</title>
        <authorList>
            <person name="Benndorf R."/>
            <person name="Martin K."/>
            <person name="Kuefner M."/>
            <person name="De Beer W."/>
            <person name="Kaster A.-K."/>
            <person name="Vollmers J."/>
            <person name="Poulsen M."/>
            <person name="Beemelmanns C."/>
        </authorList>
    </citation>
    <scope>NUCLEOTIDE SEQUENCE [LARGE SCALE GENOMIC DNA]</scope>
    <source>
        <strain evidence="3 4">RB68</strain>
    </source>
</reference>
<evidence type="ECO:0000313" key="3">
    <source>
        <dbReference type="EMBL" id="MQY09198.1"/>
    </source>
</evidence>
<feature type="domain" description="CoA carboxyltransferase N-terminal" evidence="1">
    <location>
        <begin position="21"/>
        <end position="272"/>
    </location>
</feature>
<dbReference type="AlphaFoldDB" id="A0A7K0C707"/>
<dbReference type="PANTHER" id="PTHR22855">
    <property type="entry name" value="ACETYL, PROPIONYL, PYRUVATE, AND GLUTACONYL CARBOXYLASE-RELATED"/>
    <property type="match status" value="1"/>
</dbReference>
<dbReference type="SUPFAM" id="SSF52096">
    <property type="entry name" value="ClpP/crotonase"/>
    <property type="match status" value="2"/>
</dbReference>
<dbReference type="InterPro" id="IPR045190">
    <property type="entry name" value="MCCB/AccD1-like"/>
</dbReference>
<sequence length="530" mass="56961">MTLKTTIDPNGPEYRERRAAMLAKLAGLDAEHAKALAGGGEKYVTRHHKRGKLLARERIELLLDPDSPFLELSPLAAWGSDFPVGASVITGIGVVEGVECMIVANDPTVRGGSSNPWTVKKSFRASDIALENRLPVINLVESGGADLPTQKEIFIPGGRMFRDLTRLSAAGIPTIALVFGNSTAGGAYIPGMCDHVVMVKERAKVFLGGPPLVKMATGEEADDEELGGAEMHARTSGLADYMAVDEADAMRLGRQIVKRLNHRKPGPAPGPVEEPVLDPEELAGIVPEDLKTPFDPREVIGRIVDGSRFDEFKPLYGTSLVTGWARLHGYPIGILANAQGVLFGAEAQKAAQFIQLANQADTPLLFLHNTTGYMVGKEYEQSGIIKHGALMINAVSNSRVPHLTVVMGASYGAGNYGMCGRAYDPRFLFTWPSAKSAVMGPQQLAGVLSIVARQATEARGQVYDEAQDAAMREMVETQIEAESLPYFLSGRLYDDGVIDPRDTRTVLGLCLSVVHNAPVQGADGFGVFRM</sequence>
<proteinExistence type="predicted"/>
<dbReference type="Proteomes" id="UP000487268">
    <property type="component" value="Unassembled WGS sequence"/>
</dbReference>
<dbReference type="InterPro" id="IPR029045">
    <property type="entry name" value="ClpP/crotonase-like_dom_sf"/>
</dbReference>
<organism evidence="3 4">
    <name type="scientific">Actinomadura macrotermitis</name>
    <dbReference type="NCBI Taxonomy" id="2585200"/>
    <lineage>
        <taxon>Bacteria</taxon>
        <taxon>Bacillati</taxon>
        <taxon>Actinomycetota</taxon>
        <taxon>Actinomycetes</taxon>
        <taxon>Streptosporangiales</taxon>
        <taxon>Thermomonosporaceae</taxon>
        <taxon>Actinomadura</taxon>
    </lineage>
</organism>
<dbReference type="PANTHER" id="PTHR22855:SF46">
    <property type="entry name" value="METHYLCROTONOYL-COA CARBOXYLASE"/>
    <property type="match status" value="1"/>
</dbReference>
<dbReference type="Gene3D" id="3.90.226.10">
    <property type="entry name" value="2-enoyl-CoA Hydratase, Chain A, domain 1"/>
    <property type="match status" value="2"/>
</dbReference>
<evidence type="ECO:0000313" key="4">
    <source>
        <dbReference type="Proteomes" id="UP000487268"/>
    </source>
</evidence>
<dbReference type="FunFam" id="3.90.226.10:FF:000021">
    <property type="entry name" value="Acetyl-CoA carboxylase carboxyltransferase subunit"/>
    <property type="match status" value="1"/>
</dbReference>
<dbReference type="PROSITE" id="PS50989">
    <property type="entry name" value="COA_CT_CTER"/>
    <property type="match status" value="1"/>
</dbReference>
<keyword evidence="4" id="KW-1185">Reference proteome</keyword>
<evidence type="ECO:0000259" key="2">
    <source>
        <dbReference type="PROSITE" id="PS50989"/>
    </source>
</evidence>
<dbReference type="PROSITE" id="PS50980">
    <property type="entry name" value="COA_CT_NTER"/>
    <property type="match status" value="1"/>
</dbReference>
<dbReference type="FunFam" id="3.90.226.10:FF:000030">
    <property type="entry name" value="Acetyl-CoA carboxylase carboxyltransferase subunit"/>
    <property type="match status" value="1"/>
</dbReference>
<protein>
    <submittedName>
        <fullName evidence="3">Putative propionyl-CoA carboxylase beta chain 5</fullName>
        <ecNumber evidence="3">6.4.1.3</ecNumber>
    </submittedName>
</protein>